<accession>A0A088RT73</accession>
<sequence>MSLKAKLDVYPVENYTQASVDVSNRNGGVSGRKVNAGIGSSALLRPRNAIEKLLTLKKRCEEELCVHSVEGVLLVHLHRHPHVLLMKQINARSRDADGMRTVPPSNMNAEVMYRLPGGRCRRGEAEEGCLLRKLGRHLLNEAKTPAGASEVANTGNSDTVVDVGMAHNASKAGRFFRIGEVLSTWYRPYFTPHMYPYVPAHIAASSVREVRTVYLVHVEPTVYFNMVQEGVELVAAPLFDLYENSSKYGPIISSLPVLLSRVLINYCSTEY</sequence>
<dbReference type="PIRSF" id="PIRSF017888">
    <property type="entry name" value="CPSF-25"/>
    <property type="match status" value="1"/>
</dbReference>
<dbReference type="GO" id="GO:0005849">
    <property type="term" value="C:mRNA cleavage factor complex"/>
    <property type="evidence" value="ECO:0007669"/>
    <property type="project" value="UniProtKB-UniRule"/>
</dbReference>
<dbReference type="Gene3D" id="3.90.79.10">
    <property type="entry name" value="Nucleoside Triphosphate Pyrophosphohydrolase"/>
    <property type="match status" value="1"/>
</dbReference>
<dbReference type="GeneID" id="22575932"/>
<dbReference type="GO" id="GO:0031124">
    <property type="term" value="P:mRNA 3'-end processing"/>
    <property type="evidence" value="ECO:0007669"/>
    <property type="project" value="InterPro"/>
</dbReference>
<dbReference type="eggNOG" id="KOG1689">
    <property type="taxonomic scope" value="Eukaryota"/>
</dbReference>
<dbReference type="EMBL" id="CP009395">
    <property type="protein sequence ID" value="AIN99143.1"/>
    <property type="molecule type" value="Genomic_DNA"/>
</dbReference>
<comment type="similarity">
    <text evidence="1">Belongs to the Nudix hydrolase family. CPSF5 subfamily.</text>
</comment>
<dbReference type="VEuPathDB" id="TriTrypDB:LPMP_260290"/>
<name>A0A088RT73_LEIPA</name>
<proteinExistence type="inferred from homology"/>
<organism evidence="2 3">
    <name type="scientific">Leishmania panamensis</name>
    <dbReference type="NCBI Taxonomy" id="5679"/>
    <lineage>
        <taxon>Eukaryota</taxon>
        <taxon>Discoba</taxon>
        <taxon>Euglenozoa</taxon>
        <taxon>Kinetoplastea</taxon>
        <taxon>Metakinetoplastina</taxon>
        <taxon>Trypanosomatida</taxon>
        <taxon>Trypanosomatidae</taxon>
        <taxon>Leishmaniinae</taxon>
        <taxon>Leishmania</taxon>
        <taxon>Leishmania guyanensis species complex</taxon>
    </lineage>
</organism>
<dbReference type="Pfam" id="PF13869">
    <property type="entry name" value="NUDIX_2"/>
    <property type="match status" value="1"/>
</dbReference>
<dbReference type="KEGG" id="lpan:LPMP_260290"/>
<comment type="subcellular location">
    <subcellularLocation>
        <location evidence="1">Nucleus</location>
    </subcellularLocation>
    <subcellularLocation>
        <location evidence="1">Cytoplasm</location>
    </subcellularLocation>
</comment>
<keyword evidence="1" id="KW-0539">Nucleus</keyword>
<dbReference type="OrthoDB" id="277288at2759"/>
<dbReference type="GO" id="GO:0003729">
    <property type="term" value="F:mRNA binding"/>
    <property type="evidence" value="ECO:0007669"/>
    <property type="project" value="UniProtKB-UniRule"/>
</dbReference>
<comment type="subunit">
    <text evidence="1">Homodimer (via N- and C-terminus); binds RNA as homodimer. Component of the cleavage factor Im (CFIm) complex.</text>
</comment>
<keyword evidence="1" id="KW-0694">RNA-binding</keyword>
<evidence type="ECO:0000256" key="1">
    <source>
        <dbReference type="PIRNR" id="PIRNR017888"/>
    </source>
</evidence>
<dbReference type="FunFam" id="3.90.79.10:FF:000086">
    <property type="entry name" value="Cleavage and polyadenylation specificity factor subunit 5"/>
    <property type="match status" value="1"/>
</dbReference>
<dbReference type="VEuPathDB" id="TriTrypDB:LPAL13_260007700"/>
<dbReference type="InterPro" id="IPR016706">
    <property type="entry name" value="Cleav_polyA_spec_factor_su5"/>
</dbReference>
<gene>
    <name evidence="2" type="ORF">LPMP_260290</name>
</gene>
<dbReference type="GO" id="GO:0005737">
    <property type="term" value="C:cytoplasm"/>
    <property type="evidence" value="ECO:0007669"/>
    <property type="project" value="UniProtKB-SubCell"/>
</dbReference>
<protein>
    <recommendedName>
        <fullName evidence="1">Cleavage and polyadenylation specificity factor subunit 5</fullName>
    </recommendedName>
</protein>
<evidence type="ECO:0000313" key="3">
    <source>
        <dbReference type="Proteomes" id="UP000063063"/>
    </source>
</evidence>
<comment type="function">
    <text evidence="1">Component of the cleavage factor Im (CFIm) complex that functions as an activator of the pre-mRNA 3'-end cleavage and polyadenylation processing required for the maturation of pre-mRNA into functional mRNAs. CFIm contributes to the recruitment of multiprotein complexes on specific sequences on the pre-mRNA 3'-end, so called cleavage and polyadenylation signals (pA signals). Most pre-mRNAs contain multiple pA signals, resulting in alternative cleavage and polyadenylation (APA) producing mRNAs with variable 3'-end formation. The CFIm complex acts as a key regulator of cleavage and polyadenylation site choice during APA through its binding to 5'-UGUA-3' elements localized in the 3'-untranslated region (UTR) for a huge number of pre-mRNAs.</text>
</comment>
<keyword evidence="1" id="KW-0963">Cytoplasm</keyword>
<dbReference type="Proteomes" id="UP000063063">
    <property type="component" value="Chromosome 26"/>
</dbReference>
<dbReference type="PANTHER" id="PTHR13047">
    <property type="entry name" value="PRE-MRNA CLEAVAGE FACTOR IM, 25KD SUBUNIT"/>
    <property type="match status" value="1"/>
</dbReference>
<keyword evidence="1" id="KW-0507">mRNA processing</keyword>
<reference evidence="2 3" key="1">
    <citation type="journal article" date="2015" name="Sci. Rep.">
        <title>The genome of Leishmania panamensis: insights into genomics of the L. (Viannia) subgenus.</title>
        <authorList>
            <person name="Llanes A."/>
            <person name="Restrepo C.M."/>
            <person name="Vecchio G.D."/>
            <person name="Anguizola F.J."/>
            <person name="Lleonart R."/>
        </authorList>
    </citation>
    <scope>NUCLEOTIDE SEQUENCE [LARGE SCALE GENOMIC DNA]</scope>
    <source>
        <strain evidence="2 3">MHOM/PA/94/PSC-1</strain>
    </source>
</reference>
<keyword evidence="2" id="KW-0378">Hydrolase</keyword>
<dbReference type="GO" id="GO:0016787">
    <property type="term" value="F:hydrolase activity"/>
    <property type="evidence" value="ECO:0007669"/>
    <property type="project" value="UniProtKB-KW"/>
</dbReference>
<dbReference type="RefSeq" id="XP_010699850.1">
    <property type="nucleotide sequence ID" value="XM_010701548.1"/>
</dbReference>
<keyword evidence="3" id="KW-1185">Reference proteome</keyword>
<dbReference type="AlphaFoldDB" id="A0A088RT73"/>
<evidence type="ECO:0000313" key="2">
    <source>
        <dbReference type="EMBL" id="AIN99143.1"/>
    </source>
</evidence>